<evidence type="ECO:0000313" key="2">
    <source>
        <dbReference type="EMBL" id="KFE36597.1"/>
    </source>
</evidence>
<keyword evidence="1" id="KW-0472">Membrane</keyword>
<reference evidence="3" key="1">
    <citation type="submission" date="2013-04" db="EMBL/GenBank/DDBJ databases">
        <title>Thioclava sp. 13D2W-2 Genome Sequencing.</title>
        <authorList>
            <person name="Lai Q."/>
            <person name="Li G."/>
            <person name="Shao Z."/>
        </authorList>
    </citation>
    <scope>NUCLEOTIDE SEQUENCE [LARGE SCALE GENOMIC DNA]</scope>
    <source>
        <strain evidence="3">13D2W-2</strain>
    </source>
</reference>
<evidence type="ECO:0000256" key="1">
    <source>
        <dbReference type="SAM" id="Phobius"/>
    </source>
</evidence>
<gene>
    <name evidence="2" type="ORF">DW2_00525</name>
</gene>
<keyword evidence="1" id="KW-0812">Transmembrane</keyword>
<keyword evidence="3" id="KW-1185">Reference proteome</keyword>
<feature type="transmembrane region" description="Helical" evidence="1">
    <location>
        <begin position="53"/>
        <end position="73"/>
    </location>
</feature>
<feature type="transmembrane region" description="Helical" evidence="1">
    <location>
        <begin position="28"/>
        <end position="46"/>
    </location>
</feature>
<keyword evidence="1" id="KW-1133">Transmembrane helix</keyword>
<dbReference type="STRING" id="1317124.DW2_00525"/>
<name>A0A085U0V0_9RHOB</name>
<dbReference type="eggNOG" id="ENOG502ZCPD">
    <property type="taxonomic scope" value="Bacteria"/>
</dbReference>
<comment type="caution">
    <text evidence="2">The sequence shown here is derived from an EMBL/GenBank/DDBJ whole genome shotgun (WGS) entry which is preliminary data.</text>
</comment>
<reference evidence="2 3" key="2">
    <citation type="journal article" date="2015" name="Antonie Van Leeuwenhoek">
        <title>Thioclava indica sp. nov., isolated from surface seawater of the Indian Ocean.</title>
        <authorList>
            <person name="Liu Y."/>
            <person name="Lai Q."/>
            <person name="Du J."/>
            <person name="Xu H."/>
            <person name="Jiang L."/>
            <person name="Shao Z."/>
        </authorList>
    </citation>
    <scope>NUCLEOTIDE SEQUENCE [LARGE SCALE GENOMIC DNA]</scope>
    <source>
        <strain evidence="2 3">13D2W-2</strain>
    </source>
</reference>
<evidence type="ECO:0000313" key="3">
    <source>
        <dbReference type="Proteomes" id="UP000028607"/>
    </source>
</evidence>
<dbReference type="EMBL" id="AQRC01000001">
    <property type="protein sequence ID" value="KFE36597.1"/>
    <property type="molecule type" value="Genomic_DNA"/>
</dbReference>
<dbReference type="PATRIC" id="fig|1317124.6.peg.98"/>
<organism evidence="2 3">
    <name type="scientific">Thioclava atlantica</name>
    <dbReference type="NCBI Taxonomy" id="1317124"/>
    <lineage>
        <taxon>Bacteria</taxon>
        <taxon>Pseudomonadati</taxon>
        <taxon>Pseudomonadota</taxon>
        <taxon>Alphaproteobacteria</taxon>
        <taxon>Rhodobacterales</taxon>
        <taxon>Paracoccaceae</taxon>
        <taxon>Thioclava</taxon>
    </lineage>
</organism>
<dbReference type="RefSeq" id="WP_038142488.1">
    <property type="nucleotide sequence ID" value="NZ_AQRC01000001.1"/>
</dbReference>
<dbReference type="AlphaFoldDB" id="A0A085U0V0"/>
<protein>
    <submittedName>
        <fullName evidence="2">Uncharacterized protein</fullName>
    </submittedName>
</protein>
<accession>A0A085U0V0</accession>
<proteinExistence type="predicted"/>
<dbReference type="Proteomes" id="UP000028607">
    <property type="component" value="Unassembled WGS sequence"/>
</dbReference>
<sequence>MTMTTADTGMTTFAADHNDTEVKQISPGFMFTLALVIVAIAVGLVATMGLGGLILWAVGSAWIMLAILVVMTAGG</sequence>